<dbReference type="AlphaFoldDB" id="A0A396HNC6"/>
<evidence type="ECO:0000313" key="2">
    <source>
        <dbReference type="Proteomes" id="UP000265566"/>
    </source>
</evidence>
<organism evidence="1 2">
    <name type="scientific">Medicago truncatula</name>
    <name type="common">Barrel medic</name>
    <name type="synonym">Medicago tribuloides</name>
    <dbReference type="NCBI Taxonomy" id="3880"/>
    <lineage>
        <taxon>Eukaryota</taxon>
        <taxon>Viridiplantae</taxon>
        <taxon>Streptophyta</taxon>
        <taxon>Embryophyta</taxon>
        <taxon>Tracheophyta</taxon>
        <taxon>Spermatophyta</taxon>
        <taxon>Magnoliopsida</taxon>
        <taxon>eudicotyledons</taxon>
        <taxon>Gunneridae</taxon>
        <taxon>Pentapetalae</taxon>
        <taxon>rosids</taxon>
        <taxon>fabids</taxon>
        <taxon>Fabales</taxon>
        <taxon>Fabaceae</taxon>
        <taxon>Papilionoideae</taxon>
        <taxon>50 kb inversion clade</taxon>
        <taxon>NPAAA clade</taxon>
        <taxon>Hologalegina</taxon>
        <taxon>IRL clade</taxon>
        <taxon>Trifolieae</taxon>
        <taxon>Medicago</taxon>
    </lineage>
</organism>
<proteinExistence type="predicted"/>
<gene>
    <name evidence="1" type="ORF">MtrunA17_Chr5g0411021</name>
</gene>
<comment type="caution">
    <text evidence="1">The sequence shown here is derived from an EMBL/GenBank/DDBJ whole genome shotgun (WGS) entry which is preliminary data.</text>
</comment>
<name>A0A396HNC6_MEDTR</name>
<accession>A0A396HNC6</accession>
<dbReference type="EMBL" id="PSQE01000005">
    <property type="protein sequence ID" value="RHN54819.1"/>
    <property type="molecule type" value="Genomic_DNA"/>
</dbReference>
<evidence type="ECO:0000313" key="1">
    <source>
        <dbReference type="EMBL" id="RHN54819.1"/>
    </source>
</evidence>
<dbReference type="Proteomes" id="UP000265566">
    <property type="component" value="Chromosome 5"/>
</dbReference>
<reference evidence="2" key="1">
    <citation type="journal article" date="2018" name="Nat. Plants">
        <title>Whole-genome landscape of Medicago truncatula symbiotic genes.</title>
        <authorList>
            <person name="Pecrix Y."/>
            <person name="Staton S.E."/>
            <person name="Sallet E."/>
            <person name="Lelandais-Briere C."/>
            <person name="Moreau S."/>
            <person name="Carrere S."/>
            <person name="Blein T."/>
            <person name="Jardinaud M.F."/>
            <person name="Latrasse D."/>
            <person name="Zouine M."/>
            <person name="Zahm M."/>
            <person name="Kreplak J."/>
            <person name="Mayjonade B."/>
            <person name="Satge C."/>
            <person name="Perez M."/>
            <person name="Cauet S."/>
            <person name="Marande W."/>
            <person name="Chantry-Darmon C."/>
            <person name="Lopez-Roques C."/>
            <person name="Bouchez O."/>
            <person name="Berard A."/>
            <person name="Debelle F."/>
            <person name="Munos S."/>
            <person name="Bendahmane A."/>
            <person name="Berges H."/>
            <person name="Niebel A."/>
            <person name="Buitink J."/>
            <person name="Frugier F."/>
            <person name="Benhamed M."/>
            <person name="Crespi M."/>
            <person name="Gouzy J."/>
            <person name="Gamas P."/>
        </authorList>
    </citation>
    <scope>NUCLEOTIDE SEQUENCE [LARGE SCALE GENOMIC DNA]</scope>
    <source>
        <strain evidence="2">cv. Jemalong A17</strain>
    </source>
</reference>
<protein>
    <submittedName>
        <fullName evidence="1">Uncharacterized protein</fullName>
    </submittedName>
</protein>
<sequence length="52" mass="5669">MVVRIPAAACVVTSLSSTINPPSTLSRIVRRHMDRGGFGCSCRWLWRAPVVG</sequence>
<dbReference type="Gramene" id="rna29910">
    <property type="protein sequence ID" value="RHN54819.1"/>
    <property type="gene ID" value="gene29910"/>
</dbReference>